<dbReference type="PANTHER" id="PTHR44591:SF3">
    <property type="entry name" value="RESPONSE REGULATORY DOMAIN-CONTAINING PROTEIN"/>
    <property type="match status" value="1"/>
</dbReference>
<reference evidence="4 5" key="1">
    <citation type="submission" date="2017-08" db="EMBL/GenBank/DDBJ databases">
        <title>Functional genomic and metabolic studies of the symbiotic interactions of six Microcystis-dominated communities.</title>
        <authorList>
            <person name="Li Q."/>
            <person name="Lin F."/>
        </authorList>
    </citation>
    <scope>NUCLEOTIDE SEQUENCE [LARGE SCALE GENOMIC DNA]</scope>
    <source>
        <strain evidence="4">DA14</strain>
    </source>
</reference>
<dbReference type="InterPro" id="IPR001789">
    <property type="entry name" value="Sig_transdc_resp-reg_receiver"/>
</dbReference>
<feature type="modified residue" description="4-aspartylphosphate" evidence="2">
    <location>
        <position position="197"/>
    </location>
</feature>
<accession>A0A3E0ME42</accession>
<proteinExistence type="predicted"/>
<dbReference type="GO" id="GO:0000160">
    <property type="term" value="P:phosphorelay signal transduction system"/>
    <property type="evidence" value="ECO:0007669"/>
    <property type="project" value="InterPro"/>
</dbReference>
<feature type="domain" description="Response regulatory" evidence="3">
    <location>
        <begin position="23"/>
        <end position="139"/>
    </location>
</feature>
<dbReference type="SUPFAM" id="SSF52172">
    <property type="entry name" value="CheY-like"/>
    <property type="match status" value="2"/>
</dbReference>
<dbReference type="PROSITE" id="PS50110">
    <property type="entry name" value="RESPONSE_REGULATORY"/>
    <property type="match status" value="2"/>
</dbReference>
<dbReference type="Pfam" id="PF00072">
    <property type="entry name" value="Response_reg"/>
    <property type="match status" value="2"/>
</dbReference>
<feature type="modified residue" description="4-aspartylphosphate" evidence="2">
    <location>
        <position position="74"/>
    </location>
</feature>
<evidence type="ECO:0000313" key="4">
    <source>
        <dbReference type="EMBL" id="REJ57827.1"/>
    </source>
</evidence>
<dbReference type="EMBL" id="QQWE01000003">
    <property type="protein sequence ID" value="REJ57827.1"/>
    <property type="molecule type" value="Genomic_DNA"/>
</dbReference>
<protein>
    <submittedName>
        <fullName evidence="4">Response regulator</fullName>
    </submittedName>
</protein>
<organism evidence="4 5">
    <name type="scientific">Microcystis aeruginosa DA14</name>
    <dbReference type="NCBI Taxonomy" id="1987506"/>
    <lineage>
        <taxon>Bacteria</taxon>
        <taxon>Bacillati</taxon>
        <taxon>Cyanobacteriota</taxon>
        <taxon>Cyanophyceae</taxon>
        <taxon>Oscillatoriophycideae</taxon>
        <taxon>Chroococcales</taxon>
        <taxon>Microcystaceae</taxon>
        <taxon>Microcystis</taxon>
    </lineage>
</organism>
<sequence length="265" mass="28650">MTPDEQAVPAEASDIVFVDGSWSILIAEDNPGCRARLEAALADYSYPTEVRIVARGEDLLRELATNAYDLAFVDIALGTSSGLDAVRAAREQGMGTFVVVVSGSRTALDRSEARALGAYDFIGKPVSTLDVHRALDAFQKVRARSTALLIDDSGTARRLMKRIFDRSIFRVDVVEAADGVEGIELFARAPTDFVFIDLHMGGLDGLATARIIRAVNPDTKIVIVSAALSGLAEDSRFATLKKPFYARQLDAMLHDLKGLPHPALM</sequence>
<dbReference type="CDD" id="cd00156">
    <property type="entry name" value="REC"/>
    <property type="match status" value="2"/>
</dbReference>
<evidence type="ECO:0000256" key="2">
    <source>
        <dbReference type="PROSITE-ProRule" id="PRU00169"/>
    </source>
</evidence>
<dbReference type="PANTHER" id="PTHR44591">
    <property type="entry name" value="STRESS RESPONSE REGULATOR PROTEIN 1"/>
    <property type="match status" value="1"/>
</dbReference>
<keyword evidence="1 2" id="KW-0597">Phosphoprotein</keyword>
<evidence type="ECO:0000256" key="1">
    <source>
        <dbReference type="ARBA" id="ARBA00022553"/>
    </source>
</evidence>
<dbReference type="InterPro" id="IPR050595">
    <property type="entry name" value="Bact_response_regulator"/>
</dbReference>
<dbReference type="AlphaFoldDB" id="A0A3E0ME42"/>
<dbReference type="Gene3D" id="3.40.50.2300">
    <property type="match status" value="2"/>
</dbReference>
<evidence type="ECO:0000313" key="5">
    <source>
        <dbReference type="Proteomes" id="UP000256301"/>
    </source>
</evidence>
<comment type="caution">
    <text evidence="4">The sequence shown here is derived from an EMBL/GenBank/DDBJ whole genome shotgun (WGS) entry which is preliminary data.</text>
</comment>
<dbReference type="SMART" id="SM00448">
    <property type="entry name" value="REC"/>
    <property type="match status" value="2"/>
</dbReference>
<dbReference type="Proteomes" id="UP000256301">
    <property type="component" value="Unassembled WGS sequence"/>
</dbReference>
<gene>
    <name evidence="4" type="ORF">DWQ56_11270</name>
</gene>
<feature type="domain" description="Response regulatory" evidence="3">
    <location>
        <begin position="146"/>
        <end position="257"/>
    </location>
</feature>
<dbReference type="InterPro" id="IPR011006">
    <property type="entry name" value="CheY-like_superfamily"/>
</dbReference>
<evidence type="ECO:0000259" key="3">
    <source>
        <dbReference type="PROSITE" id="PS50110"/>
    </source>
</evidence>
<name>A0A3E0ME42_MICAE</name>